<accession>A0A382JT11</accession>
<protein>
    <submittedName>
        <fullName evidence="1">Uncharacterized protein</fullName>
    </submittedName>
</protein>
<dbReference type="EMBL" id="UINC01075866">
    <property type="protein sequence ID" value="SVC14472.1"/>
    <property type="molecule type" value="Genomic_DNA"/>
</dbReference>
<name>A0A382JT11_9ZZZZ</name>
<organism evidence="1">
    <name type="scientific">marine metagenome</name>
    <dbReference type="NCBI Taxonomy" id="408172"/>
    <lineage>
        <taxon>unclassified sequences</taxon>
        <taxon>metagenomes</taxon>
        <taxon>ecological metagenomes</taxon>
    </lineage>
</organism>
<proteinExistence type="predicted"/>
<sequence length="80" mass="10016">MNKVFYPQLTEKEKEQEIKQEHEVEKEENFMNLWTYLRRRYPDLPLEERRFGDLIDLKIQLEGPRRLREWTEDIASVRKH</sequence>
<dbReference type="AlphaFoldDB" id="A0A382JT11"/>
<evidence type="ECO:0000313" key="1">
    <source>
        <dbReference type="EMBL" id="SVC14472.1"/>
    </source>
</evidence>
<reference evidence="1" key="1">
    <citation type="submission" date="2018-05" db="EMBL/GenBank/DDBJ databases">
        <authorList>
            <person name="Lanie J.A."/>
            <person name="Ng W.-L."/>
            <person name="Kazmierczak K.M."/>
            <person name="Andrzejewski T.M."/>
            <person name="Davidsen T.M."/>
            <person name="Wayne K.J."/>
            <person name="Tettelin H."/>
            <person name="Glass J.I."/>
            <person name="Rusch D."/>
            <person name="Podicherti R."/>
            <person name="Tsui H.-C.T."/>
            <person name="Winkler M.E."/>
        </authorList>
    </citation>
    <scope>NUCLEOTIDE SEQUENCE</scope>
</reference>
<gene>
    <name evidence="1" type="ORF">METZ01_LOCUS267326</name>
</gene>